<dbReference type="AlphaFoldDB" id="A0A0N5AP95"/>
<reference evidence="2" key="1">
    <citation type="submission" date="2017-02" db="UniProtKB">
        <authorList>
            <consortium name="WormBaseParasite"/>
        </authorList>
    </citation>
    <scope>IDENTIFICATION</scope>
</reference>
<evidence type="ECO:0000313" key="1">
    <source>
        <dbReference type="Proteomes" id="UP000046393"/>
    </source>
</evidence>
<keyword evidence="1" id="KW-1185">Reference proteome</keyword>
<organism evidence="1 2">
    <name type="scientific">Syphacia muris</name>
    <dbReference type="NCBI Taxonomy" id="451379"/>
    <lineage>
        <taxon>Eukaryota</taxon>
        <taxon>Metazoa</taxon>
        <taxon>Ecdysozoa</taxon>
        <taxon>Nematoda</taxon>
        <taxon>Chromadorea</taxon>
        <taxon>Rhabditida</taxon>
        <taxon>Spirurina</taxon>
        <taxon>Oxyuridomorpha</taxon>
        <taxon>Oxyuroidea</taxon>
        <taxon>Oxyuridae</taxon>
        <taxon>Syphacia</taxon>
    </lineage>
</organism>
<name>A0A0N5AP95_9BILA</name>
<protein>
    <submittedName>
        <fullName evidence="2">Perilipin</fullName>
    </submittedName>
</protein>
<evidence type="ECO:0000313" key="2">
    <source>
        <dbReference type="WBParaSite" id="SMUV_0000646301-mRNA-1"/>
    </source>
</evidence>
<proteinExistence type="predicted"/>
<dbReference type="WBParaSite" id="SMUV_0000646301-mRNA-1">
    <property type="protein sequence ID" value="SMUV_0000646301-mRNA-1"/>
    <property type="gene ID" value="SMUV_0000646301"/>
</dbReference>
<accession>A0A0N5AP95</accession>
<dbReference type="Proteomes" id="UP000046393">
    <property type="component" value="Unplaced"/>
</dbReference>
<sequence>MSGEQGLSPECQMRQEMYAYVYNHPMVQQLIGSYNRKKESGGIMGRTIQDVENRVTDVATRTMPLYEYYVQPSVDAVQSAVCKSVAGTRRVVDVTKNTAITTTTIGIGAAVVISQLIISLGLSGTNWLIDSVIAVRETSNNVVGRIKDSEKVLEDRFKSYVEQVQNLAQVPITKLTDQANIFLDIANRVMDRLLGVESEADPVDCPLGVRLHRMVTRFSNVLQNRAHDNVIDPVANQIDLAMQQLNSYMNLVYFLLVGIVSFKCWMDYVYQRKEWISQRIEGMQNSVNELKVNIEVQAAELMSRPETILMGSVRNTSKAIVDNINTLKERGTEERYKSVKILFQLLGDGVMSRLDNVTTYLQHLQDNLAEVNDIYELRDEVRDHNSVVVNYLDNHVVI</sequence>